<gene>
    <name evidence="1" type="ORF">TNCT_464941</name>
</gene>
<evidence type="ECO:0000313" key="2">
    <source>
        <dbReference type="Proteomes" id="UP000887116"/>
    </source>
</evidence>
<dbReference type="AlphaFoldDB" id="A0A8X6GT75"/>
<dbReference type="Proteomes" id="UP000887116">
    <property type="component" value="Unassembled WGS sequence"/>
</dbReference>
<evidence type="ECO:0000313" key="1">
    <source>
        <dbReference type="EMBL" id="GFQ89173.1"/>
    </source>
</evidence>
<comment type="caution">
    <text evidence="1">The sequence shown here is derived from an EMBL/GenBank/DDBJ whole genome shotgun (WGS) entry which is preliminary data.</text>
</comment>
<sequence length="84" mass="9428">MDDEISVSIARDTSSARGMKMSLVSLSLKMPIEDGDRLRMPLIESEIVLNKGQFVKFKLNTAYLSSTDVTLQSIIWRTLHLLGD</sequence>
<dbReference type="EMBL" id="BMAO01013495">
    <property type="protein sequence ID" value="GFQ89173.1"/>
    <property type="molecule type" value="Genomic_DNA"/>
</dbReference>
<proteinExistence type="predicted"/>
<reference evidence="1" key="1">
    <citation type="submission" date="2020-07" db="EMBL/GenBank/DDBJ databases">
        <title>Multicomponent nature underlies the extraordinary mechanical properties of spider dragline silk.</title>
        <authorList>
            <person name="Kono N."/>
            <person name="Nakamura H."/>
            <person name="Mori M."/>
            <person name="Yoshida Y."/>
            <person name="Ohtoshi R."/>
            <person name="Malay A.D."/>
            <person name="Moran D.A.P."/>
            <person name="Tomita M."/>
            <person name="Numata K."/>
            <person name="Arakawa K."/>
        </authorList>
    </citation>
    <scope>NUCLEOTIDE SEQUENCE</scope>
</reference>
<organism evidence="1 2">
    <name type="scientific">Trichonephila clavata</name>
    <name type="common">Joro spider</name>
    <name type="synonym">Nephila clavata</name>
    <dbReference type="NCBI Taxonomy" id="2740835"/>
    <lineage>
        <taxon>Eukaryota</taxon>
        <taxon>Metazoa</taxon>
        <taxon>Ecdysozoa</taxon>
        <taxon>Arthropoda</taxon>
        <taxon>Chelicerata</taxon>
        <taxon>Arachnida</taxon>
        <taxon>Araneae</taxon>
        <taxon>Araneomorphae</taxon>
        <taxon>Entelegynae</taxon>
        <taxon>Araneoidea</taxon>
        <taxon>Nephilidae</taxon>
        <taxon>Trichonephila</taxon>
    </lineage>
</organism>
<accession>A0A8X6GT75</accession>
<protein>
    <submittedName>
        <fullName evidence="1">Uncharacterized protein</fullName>
    </submittedName>
</protein>
<name>A0A8X6GT75_TRICU</name>
<keyword evidence="2" id="KW-1185">Reference proteome</keyword>